<dbReference type="PANTHER" id="PTHR38110:SF1">
    <property type="entry name" value="THIOESTERASE DOMAIN-CONTAINING PROTEIN"/>
    <property type="match status" value="1"/>
</dbReference>
<dbReference type="Pfam" id="PF20789">
    <property type="entry name" value="4HBT_3C"/>
    <property type="match status" value="1"/>
</dbReference>
<evidence type="ECO:0000313" key="3">
    <source>
        <dbReference type="EMBL" id="KAH0536323.1"/>
    </source>
</evidence>
<keyword evidence="4" id="KW-1185">Reference proteome</keyword>
<evidence type="ECO:0000313" key="4">
    <source>
        <dbReference type="Proteomes" id="UP000698800"/>
    </source>
</evidence>
<dbReference type="EMBL" id="JAGHQL010000214">
    <property type="protein sequence ID" value="KAH0536323.1"/>
    <property type="molecule type" value="Genomic_DNA"/>
</dbReference>
<dbReference type="InterPro" id="IPR049450">
    <property type="entry name" value="ACOT8-like_C"/>
</dbReference>
<dbReference type="SUPFAM" id="SSF54637">
    <property type="entry name" value="Thioesterase/thiol ester dehydrase-isomerase"/>
    <property type="match status" value="2"/>
</dbReference>
<dbReference type="OrthoDB" id="2532955at2759"/>
<dbReference type="PANTHER" id="PTHR38110">
    <property type="entry name" value="CHROMOSOME 23, WHOLE GENOME SHOTGUN SEQUENCE"/>
    <property type="match status" value="1"/>
</dbReference>
<name>A0A9P8HXK5_9PEZI</name>
<dbReference type="Proteomes" id="UP000698800">
    <property type="component" value="Unassembled WGS sequence"/>
</dbReference>
<sequence length="325" mass="36256">MSYPIYPKTTEAGRSTSFAEATAVEQVDSHTYSAFFPSDWSIGTVPHGGFVTSVFLQTASKHFATTLRSQNQPHTIALHIDFLRRTQAGPAKFVVADVKLGRQTSVIHITLTQNNQNEVVAYLTNSNIDTEVGPSLDTEYSLHPPPVPADLAKLRDDTDPNWSRVHKTSGANFRKAYTKVTPWLPRQGQHHQSMADEWVAFSTGERFTNESLGFICDMWPAPVDFFRSSNAAHIKDRRPPKTVLSENSVHWYPTLVLNLDIKKALPAEGVEFLFVRARTKGVRNGRFDMEVVIMDESGEIVALSHHVCLVLGVERNVADRSGVKL</sequence>
<dbReference type="Gene3D" id="2.40.160.210">
    <property type="entry name" value="Acyl-CoA thioesterase, double hotdog domain"/>
    <property type="match status" value="1"/>
</dbReference>
<dbReference type="InterPro" id="IPR029069">
    <property type="entry name" value="HotDog_dom_sf"/>
</dbReference>
<gene>
    <name evidence="3" type="ORF">FGG08_006796</name>
</gene>
<dbReference type="InterPro" id="IPR042171">
    <property type="entry name" value="Acyl-CoA_hotdog"/>
</dbReference>
<protein>
    <recommendedName>
        <fullName evidence="5">Thioesterase-like superfamily-domain-containing protein</fullName>
    </recommendedName>
</protein>
<feature type="domain" description="Acyl-CoA thioesterase-like C-terminal" evidence="2">
    <location>
        <begin position="154"/>
        <end position="310"/>
    </location>
</feature>
<evidence type="ECO:0008006" key="5">
    <source>
        <dbReference type="Google" id="ProtNLM"/>
    </source>
</evidence>
<comment type="caution">
    <text evidence="3">The sequence shown here is derived from an EMBL/GenBank/DDBJ whole genome shotgun (WGS) entry which is preliminary data.</text>
</comment>
<dbReference type="Pfam" id="PF13622">
    <property type="entry name" value="4HBT_3"/>
    <property type="match status" value="1"/>
</dbReference>
<evidence type="ECO:0000259" key="2">
    <source>
        <dbReference type="Pfam" id="PF20789"/>
    </source>
</evidence>
<dbReference type="InterPro" id="IPR049449">
    <property type="entry name" value="TesB_ACOT8-like_N"/>
</dbReference>
<dbReference type="AlphaFoldDB" id="A0A9P8HXK5"/>
<organism evidence="3 4">
    <name type="scientific">Glutinoglossum americanum</name>
    <dbReference type="NCBI Taxonomy" id="1670608"/>
    <lineage>
        <taxon>Eukaryota</taxon>
        <taxon>Fungi</taxon>
        <taxon>Dikarya</taxon>
        <taxon>Ascomycota</taxon>
        <taxon>Pezizomycotina</taxon>
        <taxon>Geoglossomycetes</taxon>
        <taxon>Geoglossales</taxon>
        <taxon>Geoglossaceae</taxon>
        <taxon>Glutinoglossum</taxon>
    </lineage>
</organism>
<accession>A0A9P8HXK5</accession>
<reference evidence="3" key="1">
    <citation type="submission" date="2021-03" db="EMBL/GenBank/DDBJ databases">
        <title>Comparative genomics and phylogenomic investigation of the class Geoglossomycetes provide insights into ecological specialization and systematics.</title>
        <authorList>
            <person name="Melie T."/>
            <person name="Pirro S."/>
            <person name="Miller A.N."/>
            <person name="Quandt A."/>
        </authorList>
    </citation>
    <scope>NUCLEOTIDE SEQUENCE</scope>
    <source>
        <strain evidence="3">GBOQ0MN5Z8</strain>
    </source>
</reference>
<dbReference type="InterPro" id="IPR052389">
    <property type="entry name" value="Sec_Metab_Biosynth-Assoc"/>
</dbReference>
<evidence type="ECO:0000259" key="1">
    <source>
        <dbReference type="Pfam" id="PF13622"/>
    </source>
</evidence>
<feature type="domain" description="Acyl-CoA thioesterase-like N-terminal HotDog" evidence="1">
    <location>
        <begin position="37"/>
        <end position="124"/>
    </location>
</feature>
<proteinExistence type="predicted"/>